<keyword evidence="2" id="KW-1185">Reference proteome</keyword>
<evidence type="ECO:0000313" key="1">
    <source>
        <dbReference type="EMBL" id="GAA4454288.1"/>
    </source>
</evidence>
<protein>
    <recommendedName>
        <fullName evidence="3">DUF3575 domain-containing protein</fullName>
    </recommendedName>
</protein>
<evidence type="ECO:0000313" key="2">
    <source>
        <dbReference type="Proteomes" id="UP001501175"/>
    </source>
</evidence>
<evidence type="ECO:0008006" key="3">
    <source>
        <dbReference type="Google" id="ProtNLM"/>
    </source>
</evidence>
<organism evidence="1 2">
    <name type="scientific">Nibrella saemangeumensis</name>
    <dbReference type="NCBI Taxonomy" id="1084526"/>
    <lineage>
        <taxon>Bacteria</taxon>
        <taxon>Pseudomonadati</taxon>
        <taxon>Bacteroidota</taxon>
        <taxon>Cytophagia</taxon>
        <taxon>Cytophagales</taxon>
        <taxon>Spirosomataceae</taxon>
        <taxon>Nibrella</taxon>
    </lineage>
</organism>
<comment type="caution">
    <text evidence="1">The sequence shown here is derived from an EMBL/GenBank/DDBJ whole genome shotgun (WGS) entry which is preliminary data.</text>
</comment>
<dbReference type="RefSeq" id="WP_345243156.1">
    <property type="nucleotide sequence ID" value="NZ_BAABHD010000024.1"/>
</dbReference>
<name>A0ABP8MQ33_9BACT</name>
<proteinExistence type="predicted"/>
<dbReference type="Proteomes" id="UP001501175">
    <property type="component" value="Unassembled WGS sequence"/>
</dbReference>
<gene>
    <name evidence="1" type="ORF">GCM10023189_20540</name>
</gene>
<reference evidence="2" key="1">
    <citation type="journal article" date="2019" name="Int. J. Syst. Evol. Microbiol.">
        <title>The Global Catalogue of Microorganisms (GCM) 10K type strain sequencing project: providing services to taxonomists for standard genome sequencing and annotation.</title>
        <authorList>
            <consortium name="The Broad Institute Genomics Platform"/>
            <consortium name="The Broad Institute Genome Sequencing Center for Infectious Disease"/>
            <person name="Wu L."/>
            <person name="Ma J."/>
        </authorList>
    </citation>
    <scope>NUCLEOTIDE SEQUENCE [LARGE SCALE GENOMIC DNA]</scope>
    <source>
        <strain evidence="2">JCM 17927</strain>
    </source>
</reference>
<dbReference type="EMBL" id="BAABHD010000024">
    <property type="protein sequence ID" value="GAA4454288.1"/>
    <property type="molecule type" value="Genomic_DNA"/>
</dbReference>
<accession>A0ABP8MQ33</accession>
<sequence length="246" mass="28629">MNKPFLVLFFFISIGVQAQRMRLDTTLRPIMDNPPRWVIKFSPQHLFDPDNTVQFGLERILSHRQSVQGEFGYGSGVMNLYRNSESSQYLLPEYWRGRAEWRFYTNRYRTNRNFNVNVRSPAPLGNYLAVELFYKQANAFERFSAGRECVGGQCAYFEQLETAVMKYVWGSHFKVGRQFVAGTENNRLVLDMYLGVGIRFKAISRSPIPAEDQVFRMRNYFLYDPFYPGSLVLPSLTAGLKIGYIL</sequence>